<dbReference type="Proteomes" id="UP001500603">
    <property type="component" value="Unassembled WGS sequence"/>
</dbReference>
<proteinExistence type="predicted"/>
<dbReference type="Gene3D" id="1.10.1790.50">
    <property type="match status" value="1"/>
</dbReference>
<dbReference type="RefSeq" id="WP_345493601.1">
    <property type="nucleotide sequence ID" value="NZ_BAABJM010000001.1"/>
</dbReference>
<dbReference type="EMBL" id="BAABJM010000001">
    <property type="protein sequence ID" value="GAA5044678.1"/>
    <property type="molecule type" value="Genomic_DNA"/>
</dbReference>
<evidence type="ECO:0000313" key="2">
    <source>
        <dbReference type="Proteomes" id="UP001500603"/>
    </source>
</evidence>
<name>A0ABP9JUP9_9NOCA</name>
<evidence type="ECO:0008006" key="3">
    <source>
        <dbReference type="Google" id="ProtNLM"/>
    </source>
</evidence>
<reference evidence="2" key="1">
    <citation type="journal article" date="2019" name="Int. J. Syst. Evol. Microbiol.">
        <title>The Global Catalogue of Microorganisms (GCM) 10K type strain sequencing project: providing services to taxonomists for standard genome sequencing and annotation.</title>
        <authorList>
            <consortium name="The Broad Institute Genomics Platform"/>
            <consortium name="The Broad Institute Genome Sequencing Center for Infectious Disease"/>
            <person name="Wu L."/>
            <person name="Ma J."/>
        </authorList>
    </citation>
    <scope>NUCLEOTIDE SEQUENCE [LARGE SCALE GENOMIC DNA]</scope>
    <source>
        <strain evidence="2">JCM 18298</strain>
    </source>
</reference>
<keyword evidence="2" id="KW-1185">Reference proteome</keyword>
<comment type="caution">
    <text evidence="1">The sequence shown here is derived from an EMBL/GenBank/DDBJ whole genome shotgun (WGS) entry which is preliminary data.</text>
</comment>
<evidence type="ECO:0000313" key="1">
    <source>
        <dbReference type="EMBL" id="GAA5044678.1"/>
    </source>
</evidence>
<accession>A0ABP9JUP9</accession>
<organism evidence="1 2">
    <name type="scientific">Nocardia callitridis</name>
    <dbReference type="NCBI Taxonomy" id="648753"/>
    <lineage>
        <taxon>Bacteria</taxon>
        <taxon>Bacillati</taxon>
        <taxon>Actinomycetota</taxon>
        <taxon>Actinomycetes</taxon>
        <taxon>Mycobacteriales</taxon>
        <taxon>Nocardiaceae</taxon>
        <taxon>Nocardia</taxon>
    </lineage>
</organism>
<gene>
    <name evidence="1" type="ORF">GCM10023318_07770</name>
</gene>
<sequence length="72" mass="8162">MAGTSWCYGNKRLAWYASWVFLHLNGHPLEVRFDIDAAERFVLDASQGRLDVPTIAEQLVKFAAMPNSGEHR</sequence>
<protein>
    <recommendedName>
        <fullName evidence="3">Fido domain-containing protein</fullName>
    </recommendedName>
</protein>